<dbReference type="SUPFAM" id="SSF53300">
    <property type="entry name" value="vWA-like"/>
    <property type="match status" value="1"/>
</dbReference>
<dbReference type="Gene3D" id="3.40.50.410">
    <property type="entry name" value="von Willebrand factor, type A domain"/>
    <property type="match status" value="1"/>
</dbReference>
<feature type="domain" description="DUF58" evidence="1">
    <location>
        <begin position="42"/>
        <end position="251"/>
    </location>
</feature>
<name>A0A1J5SW22_9ZZZZ</name>
<evidence type="ECO:0000259" key="1">
    <source>
        <dbReference type="Pfam" id="PF01882"/>
    </source>
</evidence>
<dbReference type="InterPro" id="IPR002881">
    <property type="entry name" value="DUF58"/>
</dbReference>
<dbReference type="InterPro" id="IPR036465">
    <property type="entry name" value="vWFA_dom_sf"/>
</dbReference>
<evidence type="ECO:0000313" key="2">
    <source>
        <dbReference type="EMBL" id="OIR08256.1"/>
    </source>
</evidence>
<reference evidence="2" key="1">
    <citation type="submission" date="2016-10" db="EMBL/GenBank/DDBJ databases">
        <title>Sequence of Gallionella enrichment culture.</title>
        <authorList>
            <person name="Poehlein A."/>
            <person name="Muehling M."/>
            <person name="Daniel R."/>
        </authorList>
    </citation>
    <scope>NUCLEOTIDE SEQUENCE</scope>
</reference>
<dbReference type="Pfam" id="PF01882">
    <property type="entry name" value="DUF58"/>
    <property type="match status" value="1"/>
</dbReference>
<sequence>MTAAELLKKVRELEIKSKKLTNHLFTGEYHTAFKGQGMAFKEVKEYSAGDDIRFIDWNVSARMNGTYSKVFEEERELSVFLLVDASASNLFGTHLQNKKELITEICAVLAFSALSNNDKTGLIFFTDTVEKYIPSSKGRDHVLYMVRELLTFEAKAKQTNIVKALQFLNNITRHKSIVFVLSDFADEGYHEALRVAAKKHDVIGIQVFDKNDFKLPDIGLIQVQDAETGKSVWLDSSDVTTKFYYQQQFAKIENDAKNVFRTAGADLLQIATGEDYVKILQQFFIKRA</sequence>
<organism evidence="2">
    <name type="scientific">mine drainage metagenome</name>
    <dbReference type="NCBI Taxonomy" id="410659"/>
    <lineage>
        <taxon>unclassified sequences</taxon>
        <taxon>metagenomes</taxon>
        <taxon>ecological metagenomes</taxon>
    </lineage>
</organism>
<protein>
    <recommendedName>
        <fullName evidence="1">DUF58 domain-containing protein</fullName>
    </recommendedName>
</protein>
<gene>
    <name evidence="2" type="ORF">GALL_94240</name>
</gene>
<dbReference type="AlphaFoldDB" id="A0A1J5SW22"/>
<dbReference type="PANTHER" id="PTHR33608:SF6">
    <property type="entry name" value="BLL2464 PROTEIN"/>
    <property type="match status" value="1"/>
</dbReference>
<dbReference type="EMBL" id="MLJW01000032">
    <property type="protein sequence ID" value="OIR08256.1"/>
    <property type="molecule type" value="Genomic_DNA"/>
</dbReference>
<proteinExistence type="predicted"/>
<dbReference type="PANTHER" id="PTHR33608">
    <property type="entry name" value="BLL2464 PROTEIN"/>
    <property type="match status" value="1"/>
</dbReference>
<comment type="caution">
    <text evidence="2">The sequence shown here is derived from an EMBL/GenBank/DDBJ whole genome shotgun (WGS) entry which is preliminary data.</text>
</comment>
<accession>A0A1J5SW22</accession>